<reference evidence="4 5" key="1">
    <citation type="submission" date="2023-09" db="EMBL/GenBank/DDBJ databases">
        <title>Complete Genome and Methylome dissection of Bacillus brevis NEB573 original source of BbsI restriction endonuclease.</title>
        <authorList>
            <person name="Fomenkov A."/>
            <person name="Roberts R.D."/>
        </authorList>
    </citation>
    <scope>NUCLEOTIDE SEQUENCE [LARGE SCALE GENOMIC DNA]</scope>
    <source>
        <strain evidence="4 5">NEB573</strain>
    </source>
</reference>
<organism evidence="4 5">
    <name type="scientific">Brevibacillus brevis</name>
    <name type="common">Bacillus brevis</name>
    <dbReference type="NCBI Taxonomy" id="1393"/>
    <lineage>
        <taxon>Bacteria</taxon>
        <taxon>Bacillati</taxon>
        <taxon>Bacillota</taxon>
        <taxon>Bacilli</taxon>
        <taxon>Bacillales</taxon>
        <taxon>Paenibacillaceae</taxon>
        <taxon>Brevibacillus</taxon>
    </lineage>
</organism>
<keyword evidence="5" id="KW-1185">Reference proteome</keyword>
<dbReference type="EMBL" id="CP134050">
    <property type="protein sequence ID" value="WNC14060.1"/>
    <property type="molecule type" value="Genomic_DNA"/>
</dbReference>
<dbReference type="RefSeq" id="WP_310765942.1">
    <property type="nucleotide sequence ID" value="NZ_CP134050.1"/>
</dbReference>
<evidence type="ECO:0000256" key="1">
    <source>
        <dbReference type="SAM" id="Phobius"/>
    </source>
</evidence>
<name>A0ABY9T1S7_BREBE</name>
<dbReference type="InterPro" id="IPR025672">
    <property type="entry name" value="Sigma_reg_C_dom"/>
</dbReference>
<dbReference type="InterPro" id="IPR029101">
    <property type="entry name" value="Sigma_reg_N"/>
</dbReference>
<protein>
    <submittedName>
        <fullName evidence="4">Anti sigma factor C-terminal domain-containing protein</fullName>
    </submittedName>
</protein>
<proteinExistence type="predicted"/>
<evidence type="ECO:0000259" key="2">
    <source>
        <dbReference type="Pfam" id="PF13791"/>
    </source>
</evidence>
<feature type="transmembrane region" description="Helical" evidence="1">
    <location>
        <begin position="85"/>
        <end position="109"/>
    </location>
</feature>
<sequence length="400" mass="45082">MTNRREEKREIGELDEKLMAYLRGELGEADAKKLEDMVADDEEYAGRLERLLLGEGSGGQEMTDETLSDKQQRKILRRGKWRMRLTNSAFTFGIVFLAGALAFFGNAWVGSWMHADMFRVTKDLVNFTQSGVSAGSSGSQVGALYGQIKLELREQVGAEQKTAGFLEVSNFLWNVRAEPKWAGGIREKKLFFRYPTDEKMTGDETAYLRTPAWNAMGKLPEGTVSQLAISFDRPMTLKEYESLVAQHVFAYNMETSWLAVDTGAEARGHEPDGGNLLLSAGEVWGFSDRALDYGDAPIQLQGDWDRRTATFVAEMKYLAEHERLTDDIGEDLIFGRDTRIAERYDYLQKHGVRIYGAVVTGPTKELLKLQAEKSITAAFLGKVDWWNWDRPGASGTEYSW</sequence>
<feature type="domain" description="Sigma factor regulator N-terminal" evidence="3">
    <location>
        <begin position="73"/>
        <end position="160"/>
    </location>
</feature>
<keyword evidence="1" id="KW-0812">Transmembrane</keyword>
<dbReference type="Proteomes" id="UP001256827">
    <property type="component" value="Chromosome"/>
</dbReference>
<dbReference type="Pfam" id="PF13800">
    <property type="entry name" value="Sigma_reg_N"/>
    <property type="match status" value="1"/>
</dbReference>
<gene>
    <name evidence="4" type="ORF">RGB73_25825</name>
</gene>
<accession>A0ABY9T1S7</accession>
<feature type="domain" description="Sigma factor regulator C-terminal" evidence="2">
    <location>
        <begin position="216"/>
        <end position="382"/>
    </location>
</feature>
<evidence type="ECO:0000313" key="4">
    <source>
        <dbReference type="EMBL" id="WNC14060.1"/>
    </source>
</evidence>
<keyword evidence="1" id="KW-1133">Transmembrane helix</keyword>
<keyword evidence="1" id="KW-0472">Membrane</keyword>
<evidence type="ECO:0000313" key="5">
    <source>
        <dbReference type="Proteomes" id="UP001256827"/>
    </source>
</evidence>
<evidence type="ECO:0000259" key="3">
    <source>
        <dbReference type="Pfam" id="PF13800"/>
    </source>
</evidence>
<dbReference type="Pfam" id="PF13791">
    <property type="entry name" value="Sigma_reg_C"/>
    <property type="match status" value="1"/>
</dbReference>